<comment type="similarity">
    <text evidence="1">Belongs to the bacterial solute-binding protein 3 family.</text>
</comment>
<dbReference type="AlphaFoldDB" id="A4TUW5"/>
<organism evidence="6">
    <name type="scientific">Magnetospirillum gryphiswaldense</name>
    <dbReference type="NCBI Taxonomy" id="55518"/>
    <lineage>
        <taxon>Bacteria</taxon>
        <taxon>Pseudomonadati</taxon>
        <taxon>Pseudomonadota</taxon>
        <taxon>Alphaproteobacteria</taxon>
        <taxon>Rhodospirillales</taxon>
        <taxon>Rhodospirillaceae</taxon>
        <taxon>Magnetospirillum</taxon>
    </lineage>
</organism>
<sequence length="335" mass="36556">MRYRALSFMTAMLFALSAPAPTPALAGQVLDRVLTRGKVVCGVDQTPGFGGFDDRGVPVGLEVDLCRAIAAAILKNPQAIQVQRVTTKYKFHALAEGELDVAFGMTTWTFDRDTTMMASFPAIAFYDGQGFMKWADIADPWAATSTICVQSGTTSANNLAEYLSRRKSAAKVLALSSSEEKFSAFAERRCTAVTGDSTELAVQKNRRSATQPSWVLLETIISREPLGPAIFNNDPEWFSIVRWSMLIPIIAEARGLGRYNLESVPATDAELRRLLGEEPGFGANLRLDQAWARRIIASVGNYGEIFARNLAPLGIVRGQNALWSEGGLLYAPPLR</sequence>
<keyword evidence="2" id="KW-0813">Transport</keyword>
<dbReference type="Gene3D" id="3.40.190.10">
    <property type="entry name" value="Periplasmic binding protein-like II"/>
    <property type="match status" value="2"/>
</dbReference>
<evidence type="ECO:0000256" key="3">
    <source>
        <dbReference type="ARBA" id="ARBA00022729"/>
    </source>
</evidence>
<gene>
    <name evidence="6" type="ORF">MGR_0992</name>
</gene>
<dbReference type="Pfam" id="PF00497">
    <property type="entry name" value="SBP_bac_3"/>
    <property type="match status" value="1"/>
</dbReference>
<evidence type="ECO:0000256" key="4">
    <source>
        <dbReference type="SAM" id="SignalP"/>
    </source>
</evidence>
<accession>A4TUW5</accession>
<evidence type="ECO:0000313" key="6">
    <source>
        <dbReference type="EMBL" id="CAM74422.1"/>
    </source>
</evidence>
<feature type="chain" id="PRO_5002673123" evidence="4">
    <location>
        <begin position="27"/>
        <end position="335"/>
    </location>
</feature>
<dbReference type="SUPFAM" id="SSF53850">
    <property type="entry name" value="Periplasmic binding protein-like II"/>
    <property type="match status" value="1"/>
</dbReference>
<reference evidence="6" key="1">
    <citation type="journal article" date="2007" name="J. Bacteriol.">
        <title>Comparative genome analysis of four magnetotactic bacteria reveals a complex set of group-specific genes implicated in magnetosome biomineralization and function.</title>
        <authorList>
            <person name="Richter M."/>
            <person name="Kube M."/>
            <person name="Bazylinski D.A."/>
            <person name="Lombardot T."/>
            <person name="Gloeckner F.O."/>
            <person name="Reinhardt R."/>
            <person name="Schueler D."/>
        </authorList>
    </citation>
    <scope>NUCLEOTIDE SEQUENCE</scope>
    <source>
        <strain evidence="6">MSR-1</strain>
    </source>
</reference>
<proteinExistence type="inferred from homology"/>
<protein>
    <submittedName>
        <fullName evidence="6">ABC-type amino acid transport/signal transduction systems, periplasmic component/domain</fullName>
    </submittedName>
</protein>
<dbReference type="PANTHER" id="PTHR30085:SF7">
    <property type="entry name" value="AMINO-ACID ABC TRANSPORTER-BINDING PROTEIN YHDW-RELATED"/>
    <property type="match status" value="1"/>
</dbReference>
<dbReference type="EMBL" id="CU459003">
    <property type="protein sequence ID" value="CAM74422.1"/>
    <property type="molecule type" value="Genomic_DNA"/>
</dbReference>
<dbReference type="InterPro" id="IPR001638">
    <property type="entry name" value="Solute-binding_3/MltF_N"/>
</dbReference>
<name>A4TUW5_9PROT</name>
<evidence type="ECO:0000256" key="2">
    <source>
        <dbReference type="ARBA" id="ARBA00022448"/>
    </source>
</evidence>
<dbReference type="GO" id="GO:0006865">
    <property type="term" value="P:amino acid transport"/>
    <property type="evidence" value="ECO:0007669"/>
    <property type="project" value="TreeGrafter"/>
</dbReference>
<dbReference type="CDD" id="cd13692">
    <property type="entry name" value="PBP2_BztA"/>
    <property type="match status" value="1"/>
</dbReference>
<dbReference type="PANTHER" id="PTHR30085">
    <property type="entry name" value="AMINO ACID ABC TRANSPORTER PERMEASE"/>
    <property type="match status" value="1"/>
</dbReference>
<evidence type="ECO:0000259" key="5">
    <source>
        <dbReference type="SMART" id="SM00062"/>
    </source>
</evidence>
<keyword evidence="3 4" id="KW-0732">Signal</keyword>
<dbReference type="InterPro" id="IPR051455">
    <property type="entry name" value="Bact_solute-bind_prot3"/>
</dbReference>
<feature type="domain" description="Solute-binding protein family 3/N-terminal" evidence="5">
    <location>
        <begin position="38"/>
        <end position="264"/>
    </location>
</feature>
<feature type="signal peptide" evidence="4">
    <location>
        <begin position="1"/>
        <end position="26"/>
    </location>
</feature>
<evidence type="ECO:0000256" key="1">
    <source>
        <dbReference type="ARBA" id="ARBA00010333"/>
    </source>
</evidence>
<dbReference type="SMART" id="SM00062">
    <property type="entry name" value="PBPb"/>
    <property type="match status" value="1"/>
</dbReference>